<dbReference type="PANTHER" id="PTHR43479:SF16">
    <property type="entry name" value="HTH TETR-TYPE DOMAIN-CONTAINING PROTEIN"/>
    <property type="match status" value="1"/>
</dbReference>
<accession>A0ABW2UUC7</accession>
<dbReference type="InterPro" id="IPR009057">
    <property type="entry name" value="Homeodomain-like_sf"/>
</dbReference>
<feature type="DNA-binding region" description="H-T-H motif" evidence="3">
    <location>
        <begin position="32"/>
        <end position="51"/>
    </location>
</feature>
<protein>
    <submittedName>
        <fullName evidence="5">TetR/AcrR family transcriptional regulator</fullName>
    </submittedName>
</protein>
<dbReference type="InterPro" id="IPR023772">
    <property type="entry name" value="DNA-bd_HTH_TetR-type_CS"/>
</dbReference>
<evidence type="ECO:0000256" key="2">
    <source>
        <dbReference type="ARBA" id="ARBA00023125"/>
    </source>
</evidence>
<dbReference type="PANTHER" id="PTHR43479">
    <property type="entry name" value="ACREF/ENVCD OPERON REPRESSOR-RELATED"/>
    <property type="match status" value="1"/>
</dbReference>
<reference evidence="6" key="1">
    <citation type="journal article" date="2019" name="Int. J. Syst. Evol. Microbiol.">
        <title>The Global Catalogue of Microorganisms (GCM) 10K type strain sequencing project: providing services to taxonomists for standard genome sequencing and annotation.</title>
        <authorList>
            <consortium name="The Broad Institute Genomics Platform"/>
            <consortium name="The Broad Institute Genome Sequencing Center for Infectious Disease"/>
            <person name="Wu L."/>
            <person name="Ma J."/>
        </authorList>
    </citation>
    <scope>NUCLEOTIDE SEQUENCE [LARGE SCALE GENOMIC DNA]</scope>
    <source>
        <strain evidence="6">JCM 30234</strain>
    </source>
</reference>
<evidence type="ECO:0000256" key="3">
    <source>
        <dbReference type="PROSITE-ProRule" id="PRU00335"/>
    </source>
</evidence>
<dbReference type="SUPFAM" id="SSF46689">
    <property type="entry name" value="Homeodomain-like"/>
    <property type="match status" value="1"/>
</dbReference>
<gene>
    <name evidence="5" type="ORF">ACFQU8_09100</name>
</gene>
<keyword evidence="2 3" id="KW-0238">DNA-binding</keyword>
<dbReference type="PROSITE" id="PS01081">
    <property type="entry name" value="HTH_TETR_1"/>
    <property type="match status" value="1"/>
</dbReference>
<evidence type="ECO:0000259" key="4">
    <source>
        <dbReference type="PROSITE" id="PS50977"/>
    </source>
</evidence>
<keyword evidence="1" id="KW-0678">Repressor</keyword>
<evidence type="ECO:0000313" key="5">
    <source>
        <dbReference type="EMBL" id="MFC7747389.1"/>
    </source>
</evidence>
<evidence type="ECO:0000256" key="1">
    <source>
        <dbReference type="ARBA" id="ARBA00022491"/>
    </source>
</evidence>
<proteinExistence type="predicted"/>
<keyword evidence="6" id="KW-1185">Reference proteome</keyword>
<dbReference type="EMBL" id="JBHTGR010000022">
    <property type="protein sequence ID" value="MFC7747389.1"/>
    <property type="molecule type" value="Genomic_DNA"/>
</dbReference>
<name>A0ABW2UUC7_9BACI</name>
<dbReference type="PROSITE" id="PS50977">
    <property type="entry name" value="HTH_TETR_2"/>
    <property type="match status" value="1"/>
</dbReference>
<feature type="domain" description="HTH tetR-type" evidence="4">
    <location>
        <begin position="9"/>
        <end position="69"/>
    </location>
</feature>
<evidence type="ECO:0000313" key="6">
    <source>
        <dbReference type="Proteomes" id="UP001596620"/>
    </source>
</evidence>
<dbReference type="InterPro" id="IPR001647">
    <property type="entry name" value="HTH_TetR"/>
</dbReference>
<comment type="caution">
    <text evidence="5">The sequence shown here is derived from an EMBL/GenBank/DDBJ whole genome shotgun (WGS) entry which is preliminary data.</text>
</comment>
<dbReference type="Proteomes" id="UP001596620">
    <property type="component" value="Unassembled WGS sequence"/>
</dbReference>
<sequence>MNQNDLRVIKTKNLLSTSLFHLLEENGLSSITIKMICDNALVHRTTFYKHFQDKYDLLVYLFKGYSKNYFELDIKTRINSPIESINYIITSKIKGIQQKQKKEPEFHEILTNYFVGVLENDIQANIKRFRIDSNVPESLIIYIYRANLDAILKWARENKINKTSQELDQIFHQVIKMEI</sequence>
<organism evidence="5 6">
    <name type="scientific">Lentibacillus kimchii</name>
    <dbReference type="NCBI Taxonomy" id="1542911"/>
    <lineage>
        <taxon>Bacteria</taxon>
        <taxon>Bacillati</taxon>
        <taxon>Bacillota</taxon>
        <taxon>Bacilli</taxon>
        <taxon>Bacillales</taxon>
        <taxon>Bacillaceae</taxon>
        <taxon>Lentibacillus</taxon>
    </lineage>
</organism>
<dbReference type="Gene3D" id="1.10.357.10">
    <property type="entry name" value="Tetracycline Repressor, domain 2"/>
    <property type="match status" value="1"/>
</dbReference>
<dbReference type="InterPro" id="IPR050624">
    <property type="entry name" value="HTH-type_Tx_Regulator"/>
</dbReference>
<dbReference type="Pfam" id="PF00440">
    <property type="entry name" value="TetR_N"/>
    <property type="match status" value="1"/>
</dbReference>
<dbReference type="RefSeq" id="WP_382358970.1">
    <property type="nucleotide sequence ID" value="NZ_JBHTGR010000022.1"/>
</dbReference>